<evidence type="ECO:0000256" key="1">
    <source>
        <dbReference type="SAM" id="MobiDB-lite"/>
    </source>
</evidence>
<accession>A0A2C5WUM0</accession>
<feature type="region of interest" description="Disordered" evidence="1">
    <location>
        <begin position="1"/>
        <end position="32"/>
    </location>
</feature>
<feature type="domain" description="C2H2-type" evidence="2">
    <location>
        <begin position="601"/>
        <end position="625"/>
    </location>
</feature>
<feature type="region of interest" description="Disordered" evidence="1">
    <location>
        <begin position="874"/>
        <end position="904"/>
    </location>
</feature>
<dbReference type="Gene3D" id="3.40.50.1460">
    <property type="match status" value="1"/>
</dbReference>
<feature type="compositionally biased region" description="Basic and acidic residues" evidence="1">
    <location>
        <begin position="511"/>
        <end position="528"/>
    </location>
</feature>
<protein>
    <recommendedName>
        <fullName evidence="2">C2H2-type domain-containing protein</fullName>
    </recommendedName>
</protein>
<evidence type="ECO:0000259" key="2">
    <source>
        <dbReference type="SMART" id="SM00355"/>
    </source>
</evidence>
<dbReference type="Gene3D" id="3.30.160.60">
    <property type="entry name" value="Classic Zinc Finger"/>
    <property type="match status" value="1"/>
</dbReference>
<dbReference type="InterPro" id="IPR039970">
    <property type="entry name" value="TF_Grauzone"/>
</dbReference>
<organism evidence="3 4">
    <name type="scientific">Ceratocystis fimbriata CBS 114723</name>
    <dbReference type="NCBI Taxonomy" id="1035309"/>
    <lineage>
        <taxon>Eukaryota</taxon>
        <taxon>Fungi</taxon>
        <taxon>Dikarya</taxon>
        <taxon>Ascomycota</taxon>
        <taxon>Pezizomycotina</taxon>
        <taxon>Sordariomycetes</taxon>
        <taxon>Hypocreomycetidae</taxon>
        <taxon>Microascales</taxon>
        <taxon>Ceratocystidaceae</taxon>
        <taxon>Ceratocystis</taxon>
    </lineage>
</organism>
<feature type="domain" description="C2H2-type" evidence="2">
    <location>
        <begin position="662"/>
        <end position="693"/>
    </location>
</feature>
<dbReference type="SMART" id="SM00355">
    <property type="entry name" value="ZnF_C2H2"/>
    <property type="match status" value="4"/>
</dbReference>
<dbReference type="GO" id="GO:0003700">
    <property type="term" value="F:DNA-binding transcription factor activity"/>
    <property type="evidence" value="ECO:0007669"/>
    <property type="project" value="InterPro"/>
</dbReference>
<feature type="compositionally biased region" description="Basic and acidic residues" evidence="1">
    <location>
        <begin position="561"/>
        <end position="577"/>
    </location>
</feature>
<name>A0A2C5WUM0_9PEZI</name>
<dbReference type="EMBL" id="APWK03000207">
    <property type="protein sequence ID" value="PHH49410.1"/>
    <property type="molecule type" value="Genomic_DNA"/>
</dbReference>
<proteinExistence type="predicted"/>
<reference evidence="3 4" key="2">
    <citation type="journal article" date="2013" name="IMA Fungus">
        <title>IMA Genome-F 1: Ceratocystis fimbriata: Draft nuclear genome sequence for the plant pathogen, Ceratocystis fimbriata.</title>
        <authorList>
            <person name="Wilken P.M."/>
            <person name="Steenkamp E.T."/>
            <person name="Wingfield M.J."/>
            <person name="de Beer Z.W."/>
            <person name="Wingfield B.D."/>
        </authorList>
    </citation>
    <scope>NUCLEOTIDE SEQUENCE [LARGE SCALE GENOMIC DNA]</scope>
    <source>
        <strain evidence="3 4">CBS 114723</strain>
    </source>
</reference>
<dbReference type="PANTHER" id="PTHR23225">
    <property type="entry name" value="ZINC FINGER PROTEIN"/>
    <property type="match status" value="1"/>
</dbReference>
<reference evidence="3 4" key="1">
    <citation type="journal article" date="2013" name="Fungal Biol.">
        <title>Analysis of microsatellite markers in the genome of the plant pathogen Ceratocystis fimbriata.</title>
        <authorList>
            <person name="Simpson M.C."/>
            <person name="Wilken P.M."/>
            <person name="Coetzee M.P."/>
            <person name="Wingfield M.J."/>
            <person name="Wingfield B.D."/>
        </authorList>
    </citation>
    <scope>NUCLEOTIDE SEQUENCE [LARGE SCALE GENOMIC DNA]</scope>
    <source>
        <strain evidence="3 4">CBS 114723</strain>
    </source>
</reference>
<feature type="region of interest" description="Disordered" evidence="1">
    <location>
        <begin position="323"/>
        <end position="342"/>
    </location>
</feature>
<gene>
    <name evidence="3" type="ORF">CFIMG_006331RA</name>
</gene>
<dbReference type="OrthoDB" id="5388486at2759"/>
<dbReference type="STRING" id="1035309.A0A2C5WUM0"/>
<dbReference type="InterPro" id="IPR013087">
    <property type="entry name" value="Znf_C2H2_type"/>
</dbReference>
<feature type="region of interest" description="Disordered" evidence="1">
    <location>
        <begin position="498"/>
        <end position="599"/>
    </location>
</feature>
<feature type="domain" description="C2H2-type" evidence="2">
    <location>
        <begin position="735"/>
        <end position="762"/>
    </location>
</feature>
<dbReference type="Proteomes" id="UP000222788">
    <property type="component" value="Unassembled WGS sequence"/>
</dbReference>
<keyword evidence="4" id="KW-1185">Reference proteome</keyword>
<dbReference type="AlphaFoldDB" id="A0A2C5WUM0"/>
<feature type="domain" description="C2H2-type" evidence="2">
    <location>
        <begin position="629"/>
        <end position="656"/>
    </location>
</feature>
<dbReference type="PANTHER" id="PTHR23225:SF2">
    <property type="entry name" value="AT09679P-RELATED"/>
    <property type="match status" value="1"/>
</dbReference>
<evidence type="ECO:0000313" key="3">
    <source>
        <dbReference type="EMBL" id="PHH49410.1"/>
    </source>
</evidence>
<feature type="compositionally biased region" description="Basic residues" evidence="1">
    <location>
        <begin position="1"/>
        <end position="11"/>
    </location>
</feature>
<evidence type="ECO:0000313" key="4">
    <source>
        <dbReference type="Proteomes" id="UP000222788"/>
    </source>
</evidence>
<comment type="caution">
    <text evidence="3">The sequence shown here is derived from an EMBL/GenBank/DDBJ whole genome shotgun (WGS) entry which is preliminary data.</text>
</comment>
<sequence>MDPPQKRRKLAPKVPQPPSSSPSQANSHTIPAPAAAAVAAETGSVPARVEFERFARHLQDAAMMIQRSAERPNYTSVSALLVRWEDDVAAEDDIVAVEKVLREQYSFETEQWHIPSVANASLKLGVQVTEFLKNSKPDSLLIFYYAGHGFVAPDDQVYWACNTNDDSPKLKWDGIRYLFEDSQSDVLFLLDTCIASATIPPQSGNMGVKQVIAANTAEFRAREPGKRSFSSYLCESLHVFASTKTPFSIQSLYEDVVARQRVDLSSSAPNGDMGLNAAISAATATNNPSTPVCFTTTQGKWPNVVLSSALADGVSPPCNLSQLKVPKPDPEQPRAVPSNSADNLSITPEAVVELKFDEPRVLACTTFVGEASSDMTFFNTWLAERPEIADMVAVEAMFFGPPTMLLISMAMPIWEVVRHDKVCIFLGYIGSHNFVHLYQNLVGFTGSRRTQNIVSKEVEDGRILLEAHEAAKRNSIVGEEIAAPETPFRKVTLAREGATISSDDPMQEVHYQSKDDVEESAEMKEAAEQLKALSHTRHPIPDATLTPQQQNRRRSTLPDSAPERREDGLEPEIKQEETPESATRPKAQRRSIPKAAPRNDTRCTLCSHLPFKDSSSLRKHIAAAHTRPFPCAFSFAGCSSTFGSKNEWKRHIASQHLCLQYYRCSACPASAAEGKFNEFNRKDLFTQHLRRMHAPFAIKKNAGKADARLQADWEATVKEMQQSCLVQRRLPPQRSACPKADCQSIFEGSTSWDEWTEHVGRHMEKSEAQGMGIDRNLAKWALDERIIERDENGEYKLVPDVTYSGRHHEHHHQPITLPTVAASTTVADAPSTSASVATGSGAGRAIALDSPTSVAGGATGPGSGAAVAAVAAVAGSSPSDQKRKRSDWRGELVPLGSMEIDEGA</sequence>